<protein>
    <submittedName>
        <fullName evidence="1">Serine hydrolase domain-containing protein</fullName>
        <ecNumber evidence="1">3.1.1.103</ecNumber>
    </submittedName>
</protein>
<dbReference type="Proteomes" id="UP001375539">
    <property type="component" value="Unassembled WGS sequence"/>
</dbReference>
<dbReference type="EMBL" id="JBBKAI010000002">
    <property type="protein sequence ID" value="MEJ8656945.1"/>
    <property type="molecule type" value="Genomic_DNA"/>
</dbReference>
<keyword evidence="2" id="KW-1185">Reference proteome</keyword>
<comment type="caution">
    <text evidence="1">The sequence shown here is derived from an EMBL/GenBank/DDBJ whole genome shotgun (WGS) entry which is preliminary data.</text>
</comment>
<keyword evidence="1" id="KW-0378">Hydrolase</keyword>
<organism evidence="1 2">
    <name type="scientific">Streptomyces pratisoli</name>
    <dbReference type="NCBI Taxonomy" id="3139917"/>
    <lineage>
        <taxon>Bacteria</taxon>
        <taxon>Bacillati</taxon>
        <taxon>Actinomycetota</taxon>
        <taxon>Actinomycetes</taxon>
        <taxon>Kitasatosporales</taxon>
        <taxon>Streptomycetaceae</taxon>
        <taxon>Streptomyces</taxon>
    </lineage>
</organism>
<reference evidence="1" key="1">
    <citation type="submission" date="2024-03" db="EMBL/GenBank/DDBJ databases">
        <title>Novel Streptomyces species of biotechnological and ecological value are a feature of Machair soil.</title>
        <authorList>
            <person name="Prole J.R."/>
            <person name="Goodfellow M."/>
            <person name="Allenby N."/>
            <person name="Ward A.C."/>
        </authorList>
    </citation>
    <scope>NUCLEOTIDE SEQUENCE</scope>
    <source>
        <strain evidence="1">MS1.AVA.4</strain>
    </source>
</reference>
<name>A0ACC6QFB0_9ACTN</name>
<evidence type="ECO:0000313" key="2">
    <source>
        <dbReference type="Proteomes" id="UP001375539"/>
    </source>
</evidence>
<dbReference type="EC" id="3.1.1.103" evidence="1"/>
<evidence type="ECO:0000313" key="1">
    <source>
        <dbReference type="EMBL" id="MEJ8656945.1"/>
    </source>
</evidence>
<gene>
    <name evidence="1" type="ORF">WKI58_10465</name>
</gene>
<proteinExistence type="predicted"/>
<sequence length="384" mass="40714">MGSLRETLMRHVGDGSVPGAVGLVVHGDRVEVAAVGSVDVGGSAPMSRDSIFRIASITKPVVAAAVMVLVDEGRLALDDAVAPWLPELAAPVVVRTPSSPVDDVVPAVRPITVFDLLSSCAGYGFASDFSLPALAPLFGELKQGPPQPQSVPAPDAWMAALARIPLLHQPGEAWLYNTCSDIQGVLVSRVTGRPLPEFLAERLFEPLGMTDTGFAVPKSKLDRFTSQYRPDEPCGLELVDAPDEQGQWSSVPAFPSGAGGLVSTVDDWCAFGRMLLAEGTFGDHRILSPESVRRMTHDQLTRSQREATDLFLEGQSWGFGGAVDVEATHPWNVPGRYGWVGGTGTTAHVVPSTGTVSVMCSQVSMSGPTPPALMRDFWRYVAGG</sequence>
<accession>A0ACC6QFB0</accession>